<reference evidence="3" key="1">
    <citation type="submission" date="2020-08" db="EMBL/GenBank/DDBJ databases">
        <title>Multicomponent nature underlies the extraordinary mechanical properties of spider dragline silk.</title>
        <authorList>
            <person name="Kono N."/>
            <person name="Nakamura H."/>
            <person name="Mori M."/>
            <person name="Yoshida Y."/>
            <person name="Ohtoshi R."/>
            <person name="Malay A.D."/>
            <person name="Moran D.A.P."/>
            <person name="Tomita M."/>
            <person name="Numata K."/>
            <person name="Arakawa K."/>
        </authorList>
    </citation>
    <scope>NUCLEOTIDE SEQUENCE</scope>
</reference>
<evidence type="ECO:0000256" key="1">
    <source>
        <dbReference type="SAM" id="MobiDB-lite"/>
    </source>
</evidence>
<feature type="compositionally biased region" description="Low complexity" evidence="1">
    <location>
        <begin position="586"/>
        <end position="605"/>
    </location>
</feature>
<sequence>MAERYFRRVSASFLSQHVGEPVTLLGEFLQLEPNGRTFTLKTSANTTVTVHLQEPYIKMRAVKLISPDYDLFDSNLDNEKHVFFCSHLPAFKRMWTEEGKVYWLRFLVTFKMRVESNLHHPKSDTRLMNFIFINIHKHFVEGTYNVVKNFIVNIFVAADHFHSLNEPSLPRNPFYNKESREAFRALLGKPEFHEEIPVPAISFACSLYFEFTSAVCILLKKWIQEPDLEPELESNIDVSFFYWKPFDEWKQETFLASCFEKYLAQCWKEELTVMLCISDIHKIFNNHNSKNCCDYEKDISFFDLLKKENPGNFCIPHIKILKPFVSKCIIHENCRLKILHNEKCREPFLCDGVKPCVLVCELTSQRRRENFNNFQRDPWKKWHVETFECKDANKRSVCTYVQSHNIEIETYFLEDEVCEIDTDCENPHTDDWLVWFRHDGADARNAYNQYRQKENLKRRLRSKLNRKYNFSIKDFEDSAYCCSLYEEANSAWILDMCDQQYSLYGNSEVSGIESNCNNSLKKLRKWLPSVAISTDDIIHGRVVYPSTWTCSIPHTCKHMSINDCEISLHECKAKSRKSRSKKKKSSASIKIEAKSSPDAASSSGTSEVATKEIFKHCSAIGGAPYCHHKEKNDNLKEIKTCSNEMTVKSAQTQCNIRKNVSKSCKKVVPKKISSVTGKELKHLPNCPNKGKEIKGTDHRSPNTSTNGINKLYIEETKLSISACNIDKGGPQTTSKTKCDLSNKIKEKDEMVNTDDSNAVDRFFDLIGVKVDTSAQKMEIKDPLFNNHDELENFAISECVDVLINNVVVEMTSEDAGTSSYMRYIDTDTENQYLEKKLHFCAFCMRKEPQYKTFKRCAQCKVDNYPEQHYYCSKICQIDHWSESHRAEHLRRAAEMNIFK</sequence>
<dbReference type="EMBL" id="BMAV01024740">
    <property type="protein sequence ID" value="GFS35708.1"/>
    <property type="molecule type" value="Genomic_DNA"/>
</dbReference>
<dbReference type="AlphaFoldDB" id="A0A8X6I8N0"/>
<organism evidence="3 4">
    <name type="scientific">Trichonephila inaurata madagascariensis</name>
    <dbReference type="NCBI Taxonomy" id="2747483"/>
    <lineage>
        <taxon>Eukaryota</taxon>
        <taxon>Metazoa</taxon>
        <taxon>Ecdysozoa</taxon>
        <taxon>Arthropoda</taxon>
        <taxon>Chelicerata</taxon>
        <taxon>Arachnida</taxon>
        <taxon>Araneae</taxon>
        <taxon>Araneomorphae</taxon>
        <taxon>Entelegynae</taxon>
        <taxon>Araneoidea</taxon>
        <taxon>Nephilidae</taxon>
        <taxon>Trichonephila</taxon>
        <taxon>Trichonephila inaurata</taxon>
    </lineage>
</organism>
<feature type="region of interest" description="Disordered" evidence="1">
    <location>
        <begin position="577"/>
        <end position="605"/>
    </location>
</feature>
<dbReference type="Gene3D" id="2.40.50.140">
    <property type="entry name" value="Nucleic acid-binding proteins"/>
    <property type="match status" value="1"/>
</dbReference>
<dbReference type="Proteomes" id="UP000886998">
    <property type="component" value="Unassembled WGS sequence"/>
</dbReference>
<keyword evidence="4" id="KW-1185">Reference proteome</keyword>
<dbReference type="Pfam" id="PF26431">
    <property type="entry name" value="DUF8117"/>
    <property type="match status" value="1"/>
</dbReference>
<feature type="domain" description="DUF8117" evidence="2">
    <location>
        <begin position="100"/>
        <end position="223"/>
    </location>
</feature>
<evidence type="ECO:0000259" key="2">
    <source>
        <dbReference type="Pfam" id="PF26431"/>
    </source>
</evidence>
<name>A0A8X6I8N0_9ARAC</name>
<dbReference type="SUPFAM" id="SSF50249">
    <property type="entry name" value="Nucleic acid-binding proteins"/>
    <property type="match status" value="1"/>
</dbReference>
<feature type="region of interest" description="Disordered" evidence="1">
    <location>
        <begin position="680"/>
        <end position="707"/>
    </location>
</feature>
<accession>A0A8X6I8N0</accession>
<dbReference type="InterPro" id="IPR058430">
    <property type="entry name" value="DUF8117"/>
</dbReference>
<evidence type="ECO:0000313" key="3">
    <source>
        <dbReference type="EMBL" id="GFS35708.1"/>
    </source>
</evidence>
<dbReference type="Gene3D" id="6.10.140.2220">
    <property type="match status" value="1"/>
</dbReference>
<comment type="caution">
    <text evidence="3">The sequence shown here is derived from an EMBL/GenBank/DDBJ whole genome shotgun (WGS) entry which is preliminary data.</text>
</comment>
<evidence type="ECO:0000313" key="4">
    <source>
        <dbReference type="Proteomes" id="UP000886998"/>
    </source>
</evidence>
<dbReference type="InterPro" id="IPR012340">
    <property type="entry name" value="NA-bd_OB-fold"/>
</dbReference>
<gene>
    <name evidence="3" type="primary">NCL1_41088</name>
    <name evidence="3" type="ORF">TNIN_109651</name>
</gene>
<feature type="compositionally biased region" description="Basic and acidic residues" evidence="1">
    <location>
        <begin position="689"/>
        <end position="700"/>
    </location>
</feature>
<proteinExistence type="predicted"/>
<dbReference type="OrthoDB" id="432970at2759"/>
<protein>
    <submittedName>
        <fullName evidence="3">MYND-type domain-containing protein</fullName>
    </submittedName>
</protein>